<sequence length="414" mass="44846">MAPKAKSKSLPESPVAAAAAETGKGGYDVQADFNKRFGAGTFFTFEDIGASREIFPIPSGIPSFDYASGIGGLPLGRIVEVYGPESSGKTTFSLYVAAAFQRIAKVFGHRLFGRRVGFVDAEHALDPIHVAAIGVDTSASTGMLINQPNNGEEAFDLIEAMIKSDQFGVIIVDSVPSLVPKAEIEGEMDDQFIGLQARLMGKGLRKIHGIAQKHDVLVIFINQIREKPGTRSPHGGTPETTPGGRALKFYASMRLDVRRTTIEKGNTFIGQSTTVKIVKNKCARPFTKAEYDYYWQGGIDMTKNIMTVAIDTNVIGRAGAYYYVGPSNKEPYTDGNGNELKWQGAESLLESLRVSPQLFAYINDMVLGIIPRDAQFIVEEADDPSELVELERETGEESDNASAGPDLFTQAGQS</sequence>
<feature type="domain" description="RecA family profile 2" evidence="10">
    <location>
        <begin position="236"/>
        <end position="304"/>
    </location>
</feature>
<keyword evidence="7" id="KW-0227">DNA damage</keyword>
<dbReference type="Gene3D" id="3.40.50.300">
    <property type="entry name" value="P-loop containing nucleotide triphosphate hydrolases"/>
    <property type="match status" value="1"/>
</dbReference>
<dbReference type="InterPro" id="IPR003593">
    <property type="entry name" value="AAA+_ATPase"/>
</dbReference>
<keyword evidence="12" id="KW-1185">Reference proteome</keyword>
<keyword evidence="5 7" id="KW-0238">DNA-binding</keyword>
<reference evidence="11 12" key="1">
    <citation type="submission" date="2020-02" db="EMBL/GenBank/DDBJ databases">
        <title>Paenibacillus sp. nov., isolated from rhizosphere soil of tomato.</title>
        <authorList>
            <person name="Weon H.-Y."/>
            <person name="Lee S.A."/>
        </authorList>
    </citation>
    <scope>NUCLEOTIDE SEQUENCE [LARGE SCALE GENOMIC DNA]</scope>
    <source>
        <strain evidence="11 12">14171R-81</strain>
        <plasmid evidence="11 12">unnamed2</plasmid>
    </source>
</reference>
<dbReference type="AlphaFoldDB" id="A0A6C0PBK6"/>
<dbReference type="GO" id="GO:0003697">
    <property type="term" value="F:single-stranded DNA binding"/>
    <property type="evidence" value="ECO:0007669"/>
    <property type="project" value="InterPro"/>
</dbReference>
<evidence type="ECO:0000259" key="9">
    <source>
        <dbReference type="PROSITE" id="PS50162"/>
    </source>
</evidence>
<organism evidence="11 12">
    <name type="scientific">Paenibacillus rhizovicinus</name>
    <dbReference type="NCBI Taxonomy" id="2704463"/>
    <lineage>
        <taxon>Bacteria</taxon>
        <taxon>Bacillati</taxon>
        <taxon>Bacillota</taxon>
        <taxon>Bacilli</taxon>
        <taxon>Bacillales</taxon>
        <taxon>Paenibacillaceae</taxon>
        <taxon>Paenibacillus</taxon>
    </lineage>
</organism>
<geneLocation type="plasmid" evidence="11 12">
    <name>unnamed2</name>
</geneLocation>
<evidence type="ECO:0000256" key="8">
    <source>
        <dbReference type="SAM" id="MobiDB-lite"/>
    </source>
</evidence>
<dbReference type="InterPro" id="IPR049428">
    <property type="entry name" value="RecA-like_N"/>
</dbReference>
<dbReference type="InterPro" id="IPR013765">
    <property type="entry name" value="DNA_recomb/repair_RecA"/>
</dbReference>
<dbReference type="PANTHER" id="PTHR45900:SF1">
    <property type="entry name" value="MITOCHONDRIAL DNA REPAIR PROTEIN RECA HOMOLOG-RELATED"/>
    <property type="match status" value="1"/>
</dbReference>
<dbReference type="InterPro" id="IPR020588">
    <property type="entry name" value="RecA_ATP-bd"/>
</dbReference>
<dbReference type="EMBL" id="CP048288">
    <property type="protein sequence ID" value="QHW35745.1"/>
    <property type="molecule type" value="Genomic_DNA"/>
</dbReference>
<evidence type="ECO:0000256" key="3">
    <source>
        <dbReference type="ARBA" id="ARBA00022741"/>
    </source>
</evidence>
<dbReference type="GO" id="GO:0006310">
    <property type="term" value="P:DNA recombination"/>
    <property type="evidence" value="ECO:0007669"/>
    <property type="project" value="UniProtKB-KW"/>
</dbReference>
<evidence type="ECO:0000256" key="5">
    <source>
        <dbReference type="ARBA" id="ARBA00023125"/>
    </source>
</evidence>
<dbReference type="PROSITE" id="PS00321">
    <property type="entry name" value="RECA_1"/>
    <property type="match status" value="1"/>
</dbReference>
<feature type="region of interest" description="Disordered" evidence="8">
    <location>
        <begin position="383"/>
        <end position="414"/>
    </location>
</feature>
<evidence type="ECO:0000313" key="11">
    <source>
        <dbReference type="EMBL" id="QHW35745.1"/>
    </source>
</evidence>
<dbReference type="InterPro" id="IPR020587">
    <property type="entry name" value="RecA_monomer-monomer_interface"/>
</dbReference>
<comment type="similarity">
    <text evidence="1 7">Belongs to the RecA family.</text>
</comment>
<evidence type="ECO:0000256" key="4">
    <source>
        <dbReference type="ARBA" id="ARBA00022840"/>
    </source>
</evidence>
<dbReference type="GO" id="GO:0006281">
    <property type="term" value="P:DNA repair"/>
    <property type="evidence" value="ECO:0007669"/>
    <property type="project" value="InterPro"/>
</dbReference>
<dbReference type="PANTHER" id="PTHR45900">
    <property type="entry name" value="RECA"/>
    <property type="match status" value="1"/>
</dbReference>
<keyword evidence="3 7" id="KW-0547">Nucleotide-binding</keyword>
<evidence type="ECO:0000256" key="7">
    <source>
        <dbReference type="RuleBase" id="RU004527"/>
    </source>
</evidence>
<protein>
    <recommendedName>
        <fullName evidence="2">Protein RecA</fullName>
    </recommendedName>
</protein>
<dbReference type="GO" id="GO:0005829">
    <property type="term" value="C:cytosol"/>
    <property type="evidence" value="ECO:0007669"/>
    <property type="project" value="TreeGrafter"/>
</dbReference>
<dbReference type="GO" id="GO:0005524">
    <property type="term" value="F:ATP binding"/>
    <property type="evidence" value="ECO:0007669"/>
    <property type="project" value="UniProtKB-KW"/>
</dbReference>
<dbReference type="SUPFAM" id="SSF52540">
    <property type="entry name" value="P-loop containing nucleoside triphosphate hydrolases"/>
    <property type="match status" value="1"/>
</dbReference>
<evidence type="ECO:0000256" key="6">
    <source>
        <dbReference type="ARBA" id="ARBA00023172"/>
    </source>
</evidence>
<dbReference type="InterPro" id="IPR020584">
    <property type="entry name" value="DNA_recomb/repair_RecA_CS"/>
</dbReference>
<dbReference type="CDD" id="cd00983">
    <property type="entry name" value="RecA"/>
    <property type="match status" value="1"/>
</dbReference>
<proteinExistence type="inferred from homology"/>
<feature type="domain" description="RecA family profile 1" evidence="9">
    <location>
        <begin position="53"/>
        <end position="224"/>
    </location>
</feature>
<keyword evidence="11" id="KW-0614">Plasmid</keyword>
<dbReference type="InterPro" id="IPR027417">
    <property type="entry name" value="P-loop_NTPase"/>
</dbReference>
<accession>A0A6C0PBK6</accession>
<dbReference type="RefSeq" id="WP_162645879.1">
    <property type="nucleotide sequence ID" value="NZ_CP048288.1"/>
</dbReference>
<gene>
    <name evidence="11" type="ORF">GZH47_33165</name>
</gene>
<dbReference type="Proteomes" id="UP000479114">
    <property type="component" value="Plasmid unnamed2"/>
</dbReference>
<name>A0A6C0PBK6_9BACL</name>
<keyword evidence="6 7" id="KW-0233">DNA recombination</keyword>
<dbReference type="SMART" id="SM00382">
    <property type="entry name" value="AAA"/>
    <property type="match status" value="1"/>
</dbReference>
<dbReference type="PRINTS" id="PR00142">
    <property type="entry name" value="RECA"/>
</dbReference>
<evidence type="ECO:0000256" key="2">
    <source>
        <dbReference type="ARBA" id="ARBA00015553"/>
    </source>
</evidence>
<dbReference type="KEGG" id="prz:GZH47_33165"/>
<dbReference type="PROSITE" id="PS50163">
    <property type="entry name" value="RECA_3"/>
    <property type="match status" value="1"/>
</dbReference>
<dbReference type="Pfam" id="PF00154">
    <property type="entry name" value="RecA_N"/>
    <property type="match status" value="1"/>
</dbReference>
<evidence type="ECO:0000256" key="1">
    <source>
        <dbReference type="ARBA" id="ARBA00009391"/>
    </source>
</evidence>
<keyword evidence="4 7" id="KW-0067">ATP-binding</keyword>
<dbReference type="PROSITE" id="PS50162">
    <property type="entry name" value="RECA_2"/>
    <property type="match status" value="1"/>
</dbReference>
<dbReference type="GO" id="GO:0140664">
    <property type="term" value="F:ATP-dependent DNA damage sensor activity"/>
    <property type="evidence" value="ECO:0007669"/>
    <property type="project" value="InterPro"/>
</dbReference>
<evidence type="ECO:0000313" key="12">
    <source>
        <dbReference type="Proteomes" id="UP000479114"/>
    </source>
</evidence>
<evidence type="ECO:0000259" key="10">
    <source>
        <dbReference type="PROSITE" id="PS50163"/>
    </source>
</evidence>